<gene>
    <name evidence="1" type="ORF">HKI87_05g38600</name>
</gene>
<name>A0AAX4P801_9CHLO</name>
<dbReference type="PANTHER" id="PTHR21422:SF9">
    <property type="entry name" value="RAB3 GTPASE-ACTIVATING PROTEIN CATALYTIC SUBUNIT"/>
    <property type="match status" value="1"/>
</dbReference>
<evidence type="ECO:0000313" key="1">
    <source>
        <dbReference type="EMBL" id="WZN62324.1"/>
    </source>
</evidence>
<accession>A0AAX4P801</accession>
<sequence length="849" mass="92700">MEGNEEEEEEEGFLDYTTSTAWESFCAEIEAKLRSWKERADAHCGTSTSTLSRSSTHGTTLTEAENGQATDQAIVSVLESKLPQFRPENYSLALHRPPEGHYLADWLGLGTRGRPFALLYPNSFSGCVLDREESVALLSALFTSAANSHFAHPLLIPVRDRQRRSFDGVLLREKGHLARLQTDCVTGILKASEMHPLAVALGYHEEAAMGSGPGAAGATGDALADVTRVLELAWTPPESESDMSEIWVNDWNAACPWYPWAEYEDPVASVRIELRWEDTGIEDVRADLEAFQSSRACVASRAGGGSNTFPLASLAGGSRFATSASLSLELDDAAVSDGMWRGSPPRRPRAGGGHLFSSTVAAFHANFQVAERAKGVSQLVQESFWDDRGELPAVPPEKLLSSQSDSVFNRRSHVTRNFGGLENDLHCLPTDDLLGYLSMYALSYGDNPRAVALLWRRFVSEVRLRHWEEGVPLPRMAAANSFKIDHGKHVIEQKLQLIQLCILGLSSCGAPADATVANPSMLTSDQVAEFDFMFTATANKRSRSDVWAKMHGAAAVGLASSLRKANPKAGFGDFKAAFRSSAYFVEMSKICESLPWNGFTKDRLRESWSRSAWIEPGGDTSSGEEFHDCEEGEEGEDVVAALHSRAEMALDWLEHVPPVELFRSLYSIGLRNAIGTLEASRNARLAPLADLLSAVKSRTQDWLARLPQKLATSDLETDEEAAALCVNLGAVELSLSFAESVAQKLWFLPLGARSDLVREFASKLASRAFSAGAFLDLRLSGPARDHFVALEEGEGLELGGHALLLHLRRQVLRLSSGPRGGDGGGAWFYSYLCQDLDRALTRYASVVTV</sequence>
<dbReference type="EMBL" id="CP151505">
    <property type="protein sequence ID" value="WZN62324.1"/>
    <property type="molecule type" value="Genomic_DNA"/>
</dbReference>
<dbReference type="Proteomes" id="UP001472866">
    <property type="component" value="Chromosome 05"/>
</dbReference>
<dbReference type="GO" id="GO:0005096">
    <property type="term" value="F:GTPase activator activity"/>
    <property type="evidence" value="ECO:0007669"/>
    <property type="project" value="InterPro"/>
</dbReference>
<evidence type="ECO:0000313" key="2">
    <source>
        <dbReference type="Proteomes" id="UP001472866"/>
    </source>
</evidence>
<organism evidence="1 2">
    <name type="scientific">Chloropicon roscoffensis</name>
    <dbReference type="NCBI Taxonomy" id="1461544"/>
    <lineage>
        <taxon>Eukaryota</taxon>
        <taxon>Viridiplantae</taxon>
        <taxon>Chlorophyta</taxon>
        <taxon>Chloropicophyceae</taxon>
        <taxon>Chloropicales</taxon>
        <taxon>Chloropicaceae</taxon>
        <taxon>Chloropicon</taxon>
    </lineage>
</organism>
<proteinExistence type="predicted"/>
<reference evidence="1 2" key="1">
    <citation type="submission" date="2024-03" db="EMBL/GenBank/DDBJ databases">
        <title>Complete genome sequence of the green alga Chloropicon roscoffensis RCC1871.</title>
        <authorList>
            <person name="Lemieux C."/>
            <person name="Pombert J.-F."/>
            <person name="Otis C."/>
            <person name="Turmel M."/>
        </authorList>
    </citation>
    <scope>NUCLEOTIDE SEQUENCE [LARGE SCALE GENOMIC DNA]</scope>
    <source>
        <strain evidence="1 2">RCC1871</strain>
    </source>
</reference>
<protein>
    <recommendedName>
        <fullName evidence="3">Rab3 GTPase-activating protein catalytic subunit</fullName>
    </recommendedName>
</protein>
<dbReference type="AlphaFoldDB" id="A0AAX4P801"/>
<evidence type="ECO:0008006" key="3">
    <source>
        <dbReference type="Google" id="ProtNLM"/>
    </source>
</evidence>
<dbReference type="InterPro" id="IPR045700">
    <property type="entry name" value="Rab3GAP1"/>
</dbReference>
<dbReference type="PANTHER" id="PTHR21422">
    <property type="entry name" value="RAB3 GTPASE-ACTIVATING PROTEIN CATALYTIC SUBUNIT"/>
    <property type="match status" value="1"/>
</dbReference>
<keyword evidence="2" id="KW-1185">Reference proteome</keyword>